<dbReference type="InterPro" id="IPR013780">
    <property type="entry name" value="Glyco_hydro_b"/>
</dbReference>
<evidence type="ECO:0000313" key="13">
    <source>
        <dbReference type="Proteomes" id="UP000076858"/>
    </source>
</evidence>
<dbReference type="GO" id="GO:0016020">
    <property type="term" value="C:membrane"/>
    <property type="evidence" value="ECO:0007669"/>
    <property type="project" value="UniProtKB-SubCell"/>
</dbReference>
<evidence type="ECO:0000256" key="5">
    <source>
        <dbReference type="ARBA" id="ARBA00023157"/>
    </source>
</evidence>
<dbReference type="PANTHER" id="PTHR22762">
    <property type="entry name" value="ALPHA-GLUCOSIDASE"/>
    <property type="match status" value="1"/>
</dbReference>
<evidence type="ECO:0000259" key="11">
    <source>
        <dbReference type="PROSITE" id="PS51448"/>
    </source>
</evidence>
<keyword evidence="10" id="KW-0812">Transmembrane</keyword>
<keyword evidence="5" id="KW-1015">Disulfide bond</keyword>
<keyword evidence="3 9" id="KW-0378">Hydrolase</keyword>
<evidence type="ECO:0000256" key="2">
    <source>
        <dbReference type="ARBA" id="ARBA00007806"/>
    </source>
</evidence>
<dbReference type="SUPFAM" id="SSF74650">
    <property type="entry name" value="Galactose mutarotase-like"/>
    <property type="match status" value="1"/>
</dbReference>
<sequence>MAPSASTKKKRAIFIGIGVTLMLVVIIVPISIELSQEKNEPRSTINNRIECFPFKNMTSDTCTKAGCLWEVVSGQPSCFLPDTSVYGYEELRVEHKDASVMDLTLKLKKSPRWIKFILGFFLLAIVVTAIVVPIVLTASDTEPTTPSPSTPTTTMATTFPPSVNYDRIECYPFSKRVCHSQIKLESLYLRRICILQIDGELMNLPDEAGFKIDIRRRRNEDDSIIFSLYGGDIDQVTFEVNYYSDSTLSFAFYPKNEDRFGLRPPVTVTPPTTGATEDIQYEVQLSSNEKGQPFNFQIIRKNSGAVIFDTSMGGLTIAEQFLMRDVNAYGAQPFYMASEEDGSSHGVFLFNSHAMDVTTMPNPGITFRAIGGMLEFFVFLGPQPESVVKQYGDVIGRTFMPPYFALGFQLSRWGYKNTSEIRDAIDRTRAVEIPHDIQYVDIDYMDKRRDFTIDPVNFADLPALVDEVKRDGLKFGIILDPAIAHELLGYPPFSRGDKDKVFVQWANSTYKPDGQAANDNNLYGRVWPRRETAFPDFFKNATKQWWTEEIRLFHKEQKLNFDLLWIDMNEPSNFLTGTLLKCPPNRWDDPPYETMAANVGATGRLSEKTICMASLFGEEDEFLHYEVHSLYGHSHAMATQSAVRQVLAGKRSMVLSRSTFAGSGKYAGHWLGDNYSTWKQMANSIIGMVEFNMFNIPYVGPDICGFNLNAEEEMCERWMELGAFYPFSRNHNSFLFKDQDPGQWPDTVAVSSRKALNIRYRLLPYLYTLFYDSHTVGGTVARPLYHEYPMDINARSIDKQFMWGPALLISPVLQPGETSVEVYLPKDVWYDYYTGIRITASGSNTFSAPRDYINLHLRGGYILPAQKPALNTMISRNNNFELLVPLDDNNYAIGKLFWDDGESVNTIEDGLYQINTFEFSGETLNIKVEKGSDDAWGGISQLLDTIQFMGWSSEPAKISVNGTDVETTLYEYNETSKNLFLFYKFSMNEDYVVEFR</sequence>
<dbReference type="InterPro" id="IPR017853">
    <property type="entry name" value="GH"/>
</dbReference>
<dbReference type="Pfam" id="PF00088">
    <property type="entry name" value="Trefoil"/>
    <property type="match status" value="1"/>
</dbReference>
<dbReference type="SUPFAM" id="SSF51011">
    <property type="entry name" value="Glycosyl hydrolase domain"/>
    <property type="match status" value="1"/>
</dbReference>
<keyword evidence="13" id="KW-1185">Reference proteome</keyword>
<feature type="transmembrane region" description="Helical" evidence="10">
    <location>
        <begin position="12"/>
        <end position="32"/>
    </location>
</feature>
<name>A0A164WND4_9CRUS</name>
<evidence type="ECO:0000256" key="6">
    <source>
        <dbReference type="ARBA" id="ARBA00023180"/>
    </source>
</evidence>
<evidence type="ECO:0000256" key="1">
    <source>
        <dbReference type="ARBA" id="ARBA00004370"/>
    </source>
</evidence>
<evidence type="ECO:0000256" key="3">
    <source>
        <dbReference type="ARBA" id="ARBA00022801"/>
    </source>
</evidence>
<protein>
    <submittedName>
        <fullName evidence="12">Lysosomal alpha-glucosidase</fullName>
    </submittedName>
</protein>
<dbReference type="OrthoDB" id="1334205at2759"/>
<comment type="subcellular location">
    <subcellularLocation>
        <location evidence="1">Membrane</location>
    </subcellularLocation>
</comment>
<keyword evidence="10" id="KW-1133">Transmembrane helix</keyword>
<dbReference type="Pfam" id="PF01055">
    <property type="entry name" value="Glyco_hydro_31_2nd"/>
    <property type="match status" value="1"/>
</dbReference>
<dbReference type="FunFam" id="2.60.40.1180:FF:000001">
    <property type="entry name" value="Maltase-glucoamylase, intestinal"/>
    <property type="match status" value="1"/>
</dbReference>
<reference evidence="12 13" key="1">
    <citation type="submission" date="2016-03" db="EMBL/GenBank/DDBJ databases">
        <title>EvidentialGene: Evidence-directed Construction of Genes on Genomes.</title>
        <authorList>
            <person name="Gilbert D.G."/>
            <person name="Choi J.-H."/>
            <person name="Mockaitis K."/>
            <person name="Colbourne J."/>
            <person name="Pfrender M."/>
        </authorList>
    </citation>
    <scope>NUCLEOTIDE SEQUENCE [LARGE SCALE GENOMIC DNA]</scope>
    <source>
        <strain evidence="12 13">Xinb3</strain>
        <tissue evidence="12">Complete organism</tissue>
    </source>
</reference>
<dbReference type="CDD" id="cd14752">
    <property type="entry name" value="GH31_N"/>
    <property type="match status" value="1"/>
</dbReference>
<dbReference type="Proteomes" id="UP000076858">
    <property type="component" value="Unassembled WGS sequence"/>
</dbReference>
<keyword evidence="7 9" id="KW-0326">Glycosidase</keyword>
<proteinExistence type="inferred from homology"/>
<dbReference type="InterPro" id="IPR044913">
    <property type="entry name" value="P_trefoil_dom_sf"/>
</dbReference>
<feature type="domain" description="P-type" evidence="11">
    <location>
        <begin position="39"/>
        <end position="82"/>
    </location>
</feature>
<feature type="transmembrane region" description="Helical" evidence="10">
    <location>
        <begin position="116"/>
        <end position="136"/>
    </location>
</feature>
<comment type="similarity">
    <text evidence="2 9">Belongs to the glycosyl hydrolase 31 family.</text>
</comment>
<evidence type="ECO:0000256" key="10">
    <source>
        <dbReference type="SAM" id="Phobius"/>
    </source>
</evidence>
<dbReference type="GO" id="GO:0030246">
    <property type="term" value="F:carbohydrate binding"/>
    <property type="evidence" value="ECO:0007669"/>
    <property type="project" value="InterPro"/>
</dbReference>
<accession>A0A164WND4</accession>
<dbReference type="Gene3D" id="4.10.110.10">
    <property type="entry name" value="Spasmolytic Protein, domain 1"/>
    <property type="match status" value="1"/>
</dbReference>
<keyword evidence="4 10" id="KW-0472">Membrane</keyword>
<dbReference type="GO" id="GO:0004558">
    <property type="term" value="F:alpha-1,4-glucosidase activity"/>
    <property type="evidence" value="ECO:0007669"/>
    <property type="project" value="TreeGrafter"/>
</dbReference>
<dbReference type="CDD" id="cd00111">
    <property type="entry name" value="Trefoil"/>
    <property type="match status" value="1"/>
</dbReference>
<dbReference type="STRING" id="35525.A0A164WND4"/>
<dbReference type="PROSITE" id="PS51448">
    <property type="entry name" value="P_TREFOIL_2"/>
    <property type="match status" value="1"/>
</dbReference>
<dbReference type="InterPro" id="IPR000519">
    <property type="entry name" value="P_trefoil_dom"/>
</dbReference>
<organism evidence="12 13">
    <name type="scientific">Daphnia magna</name>
    <dbReference type="NCBI Taxonomy" id="35525"/>
    <lineage>
        <taxon>Eukaryota</taxon>
        <taxon>Metazoa</taxon>
        <taxon>Ecdysozoa</taxon>
        <taxon>Arthropoda</taxon>
        <taxon>Crustacea</taxon>
        <taxon>Branchiopoda</taxon>
        <taxon>Diplostraca</taxon>
        <taxon>Cladocera</taxon>
        <taxon>Anomopoda</taxon>
        <taxon>Daphniidae</taxon>
        <taxon>Daphnia</taxon>
    </lineage>
</organism>
<dbReference type="InterPro" id="IPR000322">
    <property type="entry name" value="Glyco_hydro_31_TIM"/>
</dbReference>
<dbReference type="GO" id="GO:0005975">
    <property type="term" value="P:carbohydrate metabolic process"/>
    <property type="evidence" value="ECO:0007669"/>
    <property type="project" value="InterPro"/>
</dbReference>
<dbReference type="Gene3D" id="2.60.40.1180">
    <property type="entry name" value="Golgi alpha-mannosidase II"/>
    <property type="match status" value="2"/>
</dbReference>
<dbReference type="InterPro" id="IPR011013">
    <property type="entry name" value="Gal_mutarotase_sf_dom"/>
</dbReference>
<gene>
    <name evidence="12" type="ORF">APZ42_021394</name>
</gene>
<dbReference type="Pfam" id="PF21365">
    <property type="entry name" value="Glyco_hydro_31_3rd"/>
    <property type="match status" value="1"/>
</dbReference>
<dbReference type="Gene3D" id="2.60.40.1760">
    <property type="entry name" value="glycosyl hydrolase (family 31)"/>
    <property type="match status" value="2"/>
</dbReference>
<evidence type="ECO:0000256" key="4">
    <source>
        <dbReference type="ARBA" id="ARBA00023136"/>
    </source>
</evidence>
<dbReference type="InterPro" id="IPR048395">
    <property type="entry name" value="Glyco_hydro_31_C"/>
</dbReference>
<dbReference type="SUPFAM" id="SSF57492">
    <property type="entry name" value="Trefoil"/>
    <property type="match status" value="1"/>
</dbReference>
<dbReference type="Gene3D" id="3.20.20.80">
    <property type="entry name" value="Glycosidases"/>
    <property type="match status" value="1"/>
</dbReference>
<dbReference type="PANTHER" id="PTHR22762:SF133">
    <property type="entry name" value="P-TYPE DOMAIN-CONTAINING PROTEIN"/>
    <property type="match status" value="1"/>
</dbReference>
<keyword evidence="6" id="KW-0325">Glycoprotein</keyword>
<evidence type="ECO:0000256" key="8">
    <source>
        <dbReference type="PROSITE-ProRule" id="PRU00779"/>
    </source>
</evidence>
<dbReference type="CDD" id="cd06602">
    <property type="entry name" value="GH31_MGAM_SI_GAA"/>
    <property type="match status" value="1"/>
</dbReference>
<evidence type="ECO:0000313" key="12">
    <source>
        <dbReference type="EMBL" id="KZS13425.1"/>
    </source>
</evidence>
<comment type="caution">
    <text evidence="12">The sequence shown here is derived from an EMBL/GenBank/DDBJ whole genome shotgun (WGS) entry which is preliminary data.</text>
</comment>
<dbReference type="SUPFAM" id="SSF51445">
    <property type="entry name" value="(Trans)glycosidases"/>
    <property type="match status" value="1"/>
</dbReference>
<comment type="caution">
    <text evidence="8">Lacks conserved residue(s) required for the propagation of feature annotation.</text>
</comment>
<dbReference type="AlphaFoldDB" id="A0A164WND4"/>
<evidence type="ECO:0000256" key="7">
    <source>
        <dbReference type="ARBA" id="ARBA00023295"/>
    </source>
</evidence>
<dbReference type="EMBL" id="LRGB01001151">
    <property type="protein sequence ID" value="KZS13425.1"/>
    <property type="molecule type" value="Genomic_DNA"/>
</dbReference>
<evidence type="ECO:0000256" key="9">
    <source>
        <dbReference type="RuleBase" id="RU361185"/>
    </source>
</evidence>